<dbReference type="InterPro" id="IPR013784">
    <property type="entry name" value="Carb-bd-like_fold"/>
</dbReference>
<dbReference type="GO" id="GO:0030246">
    <property type="term" value="F:carbohydrate binding"/>
    <property type="evidence" value="ECO:0007669"/>
    <property type="project" value="InterPro"/>
</dbReference>
<evidence type="ECO:0000313" key="2">
    <source>
        <dbReference type="EMBL" id="PIP56527.1"/>
    </source>
</evidence>
<accession>A0A2H0BFS4</accession>
<sequence length="244" mass="26914">MGIFVVNMGIITGAVAGLIMLLYGGMLIIMAGDDTAKAENGRKAVMWSVLGLIVAASLFTVMQFVTTLLNVPGFGYVGTAYAAQEDAVQTYQVFGTIRGVGDDILPGAKVVLYQQVDGQWFVWDGQSQGNQRNPYEVDVFGHYQFFAPEGTYYTVASKFGYHSAQSDSFVVNGAPIKQNLTLETASSIWVYILYFGIMLFVGSVSYFTIVGVVRWRKRVELKRYAQGKLRENTSRTKSTQDPLQ</sequence>
<evidence type="ECO:0000313" key="3">
    <source>
        <dbReference type="Proteomes" id="UP000228495"/>
    </source>
</evidence>
<gene>
    <name evidence="2" type="ORF">COX05_02550</name>
</gene>
<keyword evidence="1" id="KW-1133">Transmembrane helix</keyword>
<dbReference type="EMBL" id="PCSU01000040">
    <property type="protein sequence ID" value="PIP56527.1"/>
    <property type="molecule type" value="Genomic_DNA"/>
</dbReference>
<comment type="caution">
    <text evidence="2">The sequence shown here is derived from an EMBL/GenBank/DDBJ whole genome shotgun (WGS) entry which is preliminary data.</text>
</comment>
<protein>
    <submittedName>
        <fullName evidence="2">Uncharacterized protein</fullName>
    </submittedName>
</protein>
<feature type="transmembrane region" description="Helical" evidence="1">
    <location>
        <begin position="44"/>
        <end position="65"/>
    </location>
</feature>
<keyword evidence="1" id="KW-0812">Transmembrane</keyword>
<evidence type="ECO:0000256" key="1">
    <source>
        <dbReference type="SAM" id="Phobius"/>
    </source>
</evidence>
<feature type="transmembrane region" description="Helical" evidence="1">
    <location>
        <begin position="188"/>
        <end position="213"/>
    </location>
</feature>
<name>A0A2H0BFS4_UNCKA</name>
<keyword evidence="1" id="KW-0472">Membrane</keyword>
<feature type="transmembrane region" description="Helical" evidence="1">
    <location>
        <begin position="6"/>
        <end position="32"/>
    </location>
</feature>
<dbReference type="Gene3D" id="2.60.40.1120">
    <property type="entry name" value="Carboxypeptidase-like, regulatory domain"/>
    <property type="match status" value="1"/>
</dbReference>
<organism evidence="2 3">
    <name type="scientific">candidate division WWE3 bacterium CG22_combo_CG10-13_8_21_14_all_39_12</name>
    <dbReference type="NCBI Taxonomy" id="1975094"/>
    <lineage>
        <taxon>Bacteria</taxon>
        <taxon>Katanobacteria</taxon>
    </lineage>
</organism>
<dbReference type="SUPFAM" id="SSF49452">
    <property type="entry name" value="Starch-binding domain-like"/>
    <property type="match status" value="1"/>
</dbReference>
<dbReference type="AlphaFoldDB" id="A0A2H0BFS4"/>
<proteinExistence type="predicted"/>
<dbReference type="Proteomes" id="UP000228495">
    <property type="component" value="Unassembled WGS sequence"/>
</dbReference>
<reference evidence="2 3" key="1">
    <citation type="submission" date="2017-09" db="EMBL/GenBank/DDBJ databases">
        <title>Depth-based differentiation of microbial function through sediment-hosted aquifers and enrichment of novel symbionts in the deep terrestrial subsurface.</title>
        <authorList>
            <person name="Probst A.J."/>
            <person name="Ladd B."/>
            <person name="Jarett J.K."/>
            <person name="Geller-Mcgrath D.E."/>
            <person name="Sieber C.M."/>
            <person name="Emerson J.B."/>
            <person name="Anantharaman K."/>
            <person name="Thomas B.C."/>
            <person name="Malmstrom R."/>
            <person name="Stieglmeier M."/>
            <person name="Klingl A."/>
            <person name="Woyke T."/>
            <person name="Ryan C.M."/>
            <person name="Banfield J.F."/>
        </authorList>
    </citation>
    <scope>NUCLEOTIDE SEQUENCE [LARGE SCALE GENOMIC DNA]</scope>
    <source>
        <strain evidence="2">CG22_combo_CG10-13_8_21_14_all_39_12</strain>
    </source>
</reference>